<dbReference type="AlphaFoldDB" id="A0A5D6W9F0"/>
<comment type="caution">
    <text evidence="2">The sequence shown here is derived from an EMBL/GenBank/DDBJ whole genome shotgun (WGS) entry which is preliminary data.</text>
</comment>
<proteinExistence type="predicted"/>
<sequence>MKKIVVFGATGDVGRYFVDWLLSHKIDYDIYAVGHRKEFHVFDYASNVSYCSVNISRKEDFDVLPTDPFAIVDFAGLMPARMKGYNPQKYIDVNITGTLNILEYGRQNKVDRILFMQSFGDIKDYGEFDVLLTAKMPRKFKFNSDHTVYVMTKNFAVDLLENYHQMYGVKNFIFRLPTIYLYSKQDRYYVDGIERRIGYRILMDMAAAGKTMEVWGDCSRVKDMIYVKDFCQMLYKALIVDRDGGYYNVGTGEGISLLEQIKGIIEVFGNNNPIKFCPDKPNAPQYIMDITPAKIELGYKPQYDYITMLKDFKEEMQLQRLYKKE</sequence>
<dbReference type="OrthoDB" id="9766450at2"/>
<protein>
    <submittedName>
        <fullName evidence="2">NAD(P)-dependent oxidoreductase</fullName>
    </submittedName>
</protein>
<dbReference type="PANTHER" id="PTHR43245:SF13">
    <property type="entry name" value="UDP-D-APIOSE_UDP-D-XYLOSE SYNTHASE 2"/>
    <property type="match status" value="1"/>
</dbReference>
<keyword evidence="3" id="KW-1185">Reference proteome</keyword>
<accession>A0A5D6W9F0</accession>
<dbReference type="InterPro" id="IPR001509">
    <property type="entry name" value="Epimerase_deHydtase"/>
</dbReference>
<evidence type="ECO:0000313" key="3">
    <source>
        <dbReference type="Proteomes" id="UP000323646"/>
    </source>
</evidence>
<dbReference type="SUPFAM" id="SSF51735">
    <property type="entry name" value="NAD(P)-binding Rossmann-fold domains"/>
    <property type="match status" value="1"/>
</dbReference>
<evidence type="ECO:0000313" key="2">
    <source>
        <dbReference type="EMBL" id="TYZ24062.1"/>
    </source>
</evidence>
<dbReference type="Proteomes" id="UP000323646">
    <property type="component" value="Unassembled WGS sequence"/>
</dbReference>
<dbReference type="InterPro" id="IPR050177">
    <property type="entry name" value="Lipid_A_modif_metabolic_enz"/>
</dbReference>
<organism evidence="2 3">
    <name type="scientific">Selenomonas ruminis</name>
    <dbReference type="NCBI Taxonomy" id="2593411"/>
    <lineage>
        <taxon>Bacteria</taxon>
        <taxon>Bacillati</taxon>
        <taxon>Bacillota</taxon>
        <taxon>Negativicutes</taxon>
        <taxon>Selenomonadales</taxon>
        <taxon>Selenomonadaceae</taxon>
        <taxon>Selenomonas</taxon>
    </lineage>
</organism>
<dbReference type="EMBL" id="VTOY01000002">
    <property type="protein sequence ID" value="TYZ24062.1"/>
    <property type="molecule type" value="Genomic_DNA"/>
</dbReference>
<dbReference type="Pfam" id="PF01370">
    <property type="entry name" value="Epimerase"/>
    <property type="match status" value="1"/>
</dbReference>
<dbReference type="InterPro" id="IPR036291">
    <property type="entry name" value="NAD(P)-bd_dom_sf"/>
</dbReference>
<dbReference type="RefSeq" id="WP_149170975.1">
    <property type="nucleotide sequence ID" value="NZ_VTOY01000002.1"/>
</dbReference>
<dbReference type="Gene3D" id="3.40.50.720">
    <property type="entry name" value="NAD(P)-binding Rossmann-like Domain"/>
    <property type="match status" value="1"/>
</dbReference>
<gene>
    <name evidence="2" type="ORF">FZ040_04920</name>
</gene>
<name>A0A5D6W9F0_9FIRM</name>
<evidence type="ECO:0000259" key="1">
    <source>
        <dbReference type="Pfam" id="PF01370"/>
    </source>
</evidence>
<reference evidence="2 3" key="1">
    <citation type="submission" date="2019-08" db="EMBL/GenBank/DDBJ databases">
        <title>Selenomonas sp. mPRGC5 and Selenomonas sp. mPRGC8 isolated from ruminal fluid of dairy goat (Capra hircus).</title>
        <authorList>
            <person name="Poothong S."/>
            <person name="Nuengjamnong C."/>
            <person name="Tanasupawat S."/>
        </authorList>
    </citation>
    <scope>NUCLEOTIDE SEQUENCE [LARGE SCALE GENOMIC DNA]</scope>
    <source>
        <strain evidence="3">mPRGC5</strain>
    </source>
</reference>
<feature type="domain" description="NAD-dependent epimerase/dehydratase" evidence="1">
    <location>
        <begin position="4"/>
        <end position="250"/>
    </location>
</feature>
<dbReference type="PANTHER" id="PTHR43245">
    <property type="entry name" value="BIFUNCTIONAL POLYMYXIN RESISTANCE PROTEIN ARNA"/>
    <property type="match status" value="1"/>
</dbReference>